<proteinExistence type="predicted"/>
<accession>A0A370R238</accession>
<keyword evidence="1" id="KW-0812">Transmembrane</keyword>
<comment type="caution">
    <text evidence="2">The sequence shown here is derived from an EMBL/GenBank/DDBJ whole genome shotgun (WGS) entry which is preliminary data.</text>
</comment>
<evidence type="ECO:0000313" key="2">
    <source>
        <dbReference type="EMBL" id="RDK95981.1"/>
    </source>
</evidence>
<dbReference type="InterPro" id="IPR009883">
    <property type="entry name" value="YgfX"/>
</dbReference>
<keyword evidence="1" id="KW-0472">Membrane</keyword>
<dbReference type="EMBL" id="QRAP01000002">
    <property type="protein sequence ID" value="RDK95981.1"/>
    <property type="molecule type" value="Genomic_DNA"/>
</dbReference>
<dbReference type="Pfam" id="PF07254">
    <property type="entry name" value="Cpta_toxin"/>
    <property type="match status" value="1"/>
</dbReference>
<protein>
    <submittedName>
        <fullName evidence="2">Toxin CptA</fullName>
    </submittedName>
</protein>
<dbReference type="PIRSF" id="PIRSF020653">
    <property type="entry name" value="UCP020653"/>
    <property type="match status" value="1"/>
</dbReference>
<evidence type="ECO:0000256" key="1">
    <source>
        <dbReference type="SAM" id="Phobius"/>
    </source>
</evidence>
<dbReference type="RefSeq" id="WP_115457707.1">
    <property type="nucleotide sequence ID" value="NZ_QRAP01000002.1"/>
</dbReference>
<feature type="transmembrane region" description="Helical" evidence="1">
    <location>
        <begin position="12"/>
        <end position="32"/>
    </location>
</feature>
<reference evidence="2 3" key="1">
    <citation type="submission" date="2018-07" db="EMBL/GenBank/DDBJ databases">
        <title>Genomic Encyclopedia of Type Strains, Phase IV (KMG-IV): sequencing the most valuable type-strain genomes for metagenomic binning, comparative biology and taxonomic classification.</title>
        <authorList>
            <person name="Goeker M."/>
        </authorList>
    </citation>
    <scope>NUCLEOTIDE SEQUENCE [LARGE SCALE GENOMIC DNA]</scope>
    <source>
        <strain evidence="2 3">DSM 103736</strain>
    </source>
</reference>
<keyword evidence="3" id="KW-1185">Reference proteome</keyword>
<dbReference type="Proteomes" id="UP000254848">
    <property type="component" value="Unassembled WGS sequence"/>
</dbReference>
<keyword evidence="1" id="KW-1133">Transmembrane helix</keyword>
<feature type="transmembrane region" description="Helical" evidence="1">
    <location>
        <begin position="38"/>
        <end position="54"/>
    </location>
</feature>
<dbReference type="OrthoDB" id="7060796at2"/>
<gene>
    <name evidence="2" type="ORF">C8D90_102467</name>
</gene>
<sequence length="139" mass="16103">MALWRCDIRVSWRTQLVFLLGHGALILLILLSPWPESYGVYWLLPLVLLVFACIRSQTLIAKNQGELSLAPEGELRWKGTSWVLCRTYHMSDFGVLLSLRAKNTGRSKRLWLAADSMRPDEWRRLRQYLLFPGSVSPEM</sequence>
<dbReference type="AlphaFoldDB" id="A0A370R238"/>
<name>A0A370R238_9GAMM</name>
<evidence type="ECO:0000313" key="3">
    <source>
        <dbReference type="Proteomes" id="UP000254848"/>
    </source>
</evidence>
<organism evidence="2 3">
    <name type="scientific">Enterobacillus tribolii</name>
    <dbReference type="NCBI Taxonomy" id="1487935"/>
    <lineage>
        <taxon>Bacteria</taxon>
        <taxon>Pseudomonadati</taxon>
        <taxon>Pseudomonadota</taxon>
        <taxon>Gammaproteobacteria</taxon>
        <taxon>Enterobacterales</taxon>
        <taxon>Hafniaceae</taxon>
        <taxon>Enterobacillus</taxon>
    </lineage>
</organism>